<dbReference type="EMBL" id="FNES01000009">
    <property type="protein sequence ID" value="SDJ91103.1"/>
    <property type="molecule type" value="Genomic_DNA"/>
</dbReference>
<dbReference type="STRING" id="376427.SAMN04487954_10971"/>
<keyword evidence="3" id="KW-1185">Reference proteome</keyword>
<name>A0A1G8XKX5_9GAMM</name>
<dbReference type="Gene3D" id="3.30.750.24">
    <property type="entry name" value="STAS domain"/>
    <property type="match status" value="1"/>
</dbReference>
<organism evidence="2 3">
    <name type="scientific">Billgrantia gudaonensis</name>
    <dbReference type="NCBI Taxonomy" id="376427"/>
    <lineage>
        <taxon>Bacteria</taxon>
        <taxon>Pseudomonadati</taxon>
        <taxon>Pseudomonadota</taxon>
        <taxon>Gammaproteobacteria</taxon>
        <taxon>Oceanospirillales</taxon>
        <taxon>Halomonadaceae</taxon>
        <taxon>Billgrantia</taxon>
    </lineage>
</organism>
<dbReference type="InterPro" id="IPR058548">
    <property type="entry name" value="MlaB-like_STAS"/>
</dbReference>
<reference evidence="2 3" key="1">
    <citation type="submission" date="2016-10" db="EMBL/GenBank/DDBJ databases">
        <authorList>
            <person name="de Groot N.N."/>
        </authorList>
    </citation>
    <scope>NUCLEOTIDE SEQUENCE [LARGE SCALE GENOMIC DNA]</scope>
    <source>
        <strain evidence="2 3">CGMCC 1.6133</strain>
    </source>
</reference>
<evidence type="ECO:0000313" key="3">
    <source>
        <dbReference type="Proteomes" id="UP000198525"/>
    </source>
</evidence>
<dbReference type="CDD" id="cd07043">
    <property type="entry name" value="STAS_anti-anti-sigma_factors"/>
    <property type="match status" value="1"/>
</dbReference>
<evidence type="ECO:0000313" key="2">
    <source>
        <dbReference type="EMBL" id="SDJ91103.1"/>
    </source>
</evidence>
<dbReference type="SUPFAM" id="SSF52091">
    <property type="entry name" value="SpoIIaa-like"/>
    <property type="match status" value="1"/>
</dbReference>
<dbReference type="Proteomes" id="UP000198525">
    <property type="component" value="Unassembled WGS sequence"/>
</dbReference>
<protein>
    <submittedName>
        <fullName evidence="2">Phospholipid transport system transporter-binding protein</fullName>
    </submittedName>
</protein>
<gene>
    <name evidence="2" type="ORF">SAMN04487954_10971</name>
</gene>
<dbReference type="OrthoDB" id="6174465at2"/>
<dbReference type="InterPro" id="IPR036513">
    <property type="entry name" value="STAS_dom_sf"/>
</dbReference>
<dbReference type="PROSITE" id="PS50801">
    <property type="entry name" value="STAS"/>
    <property type="match status" value="1"/>
</dbReference>
<evidence type="ECO:0000259" key="1">
    <source>
        <dbReference type="PROSITE" id="PS50801"/>
    </source>
</evidence>
<feature type="domain" description="STAS" evidence="1">
    <location>
        <begin position="21"/>
        <end position="111"/>
    </location>
</feature>
<dbReference type="RefSeq" id="WP_089686402.1">
    <property type="nucleotide sequence ID" value="NZ_FNES01000009.1"/>
</dbReference>
<sequence length="111" mass="11585">MNRLLQQDGVCLEADAEGLWVSGDVDFGVAAALARAGSAWLAKQPADACVTLDLSGVERVSSAALSVLLEWTRRARAAGITIQRVRLSSALASLTRVAGLATLLPVDDAPR</sequence>
<dbReference type="Pfam" id="PF13466">
    <property type="entry name" value="STAS_2"/>
    <property type="match status" value="1"/>
</dbReference>
<proteinExistence type="predicted"/>
<dbReference type="AlphaFoldDB" id="A0A1G8XKX5"/>
<accession>A0A1G8XKX5</accession>
<dbReference type="InterPro" id="IPR002645">
    <property type="entry name" value="STAS_dom"/>
</dbReference>